<dbReference type="SUPFAM" id="SSF52540">
    <property type="entry name" value="P-loop containing nucleoside triphosphate hydrolases"/>
    <property type="match status" value="1"/>
</dbReference>
<dbReference type="Pfam" id="PF00005">
    <property type="entry name" value="ABC_tran"/>
    <property type="match status" value="1"/>
</dbReference>
<evidence type="ECO:0000256" key="2">
    <source>
        <dbReference type="ARBA" id="ARBA00022741"/>
    </source>
</evidence>
<dbReference type="GO" id="GO:0016887">
    <property type="term" value="F:ATP hydrolysis activity"/>
    <property type="evidence" value="ECO:0007669"/>
    <property type="project" value="InterPro"/>
</dbReference>
<gene>
    <name evidence="6" type="ORF">J3U87_13995</name>
</gene>
<keyword evidence="3 6" id="KW-0067">ATP-binding</keyword>
<dbReference type="InterPro" id="IPR017911">
    <property type="entry name" value="MacB-like_ATP-bd"/>
</dbReference>
<dbReference type="InterPro" id="IPR027417">
    <property type="entry name" value="P-loop_NTPase"/>
</dbReference>
<dbReference type="GO" id="GO:0098796">
    <property type="term" value="C:membrane protein complex"/>
    <property type="evidence" value="ECO:0007669"/>
    <property type="project" value="UniProtKB-ARBA"/>
</dbReference>
<proteinExistence type="inferred from homology"/>
<organism evidence="6 7">
    <name type="scientific">Sulfidibacter corallicola</name>
    <dbReference type="NCBI Taxonomy" id="2818388"/>
    <lineage>
        <taxon>Bacteria</taxon>
        <taxon>Pseudomonadati</taxon>
        <taxon>Acidobacteriota</taxon>
        <taxon>Holophagae</taxon>
        <taxon>Acanthopleuribacterales</taxon>
        <taxon>Acanthopleuribacteraceae</taxon>
        <taxon>Sulfidibacter</taxon>
    </lineage>
</organism>
<dbReference type="SMART" id="SM00382">
    <property type="entry name" value="AAA"/>
    <property type="match status" value="1"/>
</dbReference>
<dbReference type="GO" id="GO:0005524">
    <property type="term" value="F:ATP binding"/>
    <property type="evidence" value="ECO:0007669"/>
    <property type="project" value="UniProtKB-KW"/>
</dbReference>
<dbReference type="PROSITE" id="PS50893">
    <property type="entry name" value="ABC_TRANSPORTER_2"/>
    <property type="match status" value="1"/>
</dbReference>
<evidence type="ECO:0000256" key="4">
    <source>
        <dbReference type="ARBA" id="ARBA00038388"/>
    </source>
</evidence>
<keyword evidence="2" id="KW-0547">Nucleotide-binding</keyword>
<evidence type="ECO:0000259" key="5">
    <source>
        <dbReference type="PROSITE" id="PS50893"/>
    </source>
</evidence>
<name>A0A8A4TVQ0_SULCO</name>
<dbReference type="RefSeq" id="WP_237383664.1">
    <property type="nucleotide sequence ID" value="NZ_CP071793.1"/>
</dbReference>
<dbReference type="PANTHER" id="PTHR42798:SF2">
    <property type="entry name" value="ABC TRANSPORTER ATP-BINDING PROTEIN MG467-RELATED"/>
    <property type="match status" value="1"/>
</dbReference>
<evidence type="ECO:0000256" key="1">
    <source>
        <dbReference type="ARBA" id="ARBA00022448"/>
    </source>
</evidence>
<dbReference type="InterPro" id="IPR003439">
    <property type="entry name" value="ABC_transporter-like_ATP-bd"/>
</dbReference>
<dbReference type="CDD" id="cd03255">
    <property type="entry name" value="ABC_MJ0796_LolCDE_FtsE"/>
    <property type="match status" value="1"/>
</dbReference>
<keyword evidence="7" id="KW-1185">Reference proteome</keyword>
<keyword evidence="1" id="KW-0813">Transport</keyword>
<dbReference type="InterPro" id="IPR003593">
    <property type="entry name" value="AAA+_ATPase"/>
</dbReference>
<dbReference type="Proteomes" id="UP000663929">
    <property type="component" value="Chromosome"/>
</dbReference>
<comment type="similarity">
    <text evidence="4">Belongs to the ABC transporter superfamily. Macrolide exporter (TC 3.A.1.122) family.</text>
</comment>
<evidence type="ECO:0000256" key="3">
    <source>
        <dbReference type="ARBA" id="ARBA00022840"/>
    </source>
</evidence>
<dbReference type="EMBL" id="CP071793">
    <property type="protein sequence ID" value="QTD53563.1"/>
    <property type="molecule type" value="Genomic_DNA"/>
</dbReference>
<accession>A0A8A4TVQ0</accession>
<protein>
    <submittedName>
        <fullName evidence="6">ABC transporter ATP-binding protein</fullName>
    </submittedName>
</protein>
<dbReference type="AlphaFoldDB" id="A0A8A4TVQ0"/>
<evidence type="ECO:0000313" key="7">
    <source>
        <dbReference type="Proteomes" id="UP000663929"/>
    </source>
</evidence>
<feature type="domain" description="ABC transporter" evidence="5">
    <location>
        <begin position="12"/>
        <end position="230"/>
    </location>
</feature>
<reference evidence="6" key="1">
    <citation type="submission" date="2021-03" db="EMBL/GenBank/DDBJ databases">
        <title>Acanthopleuribacteraceae sp. M133.</title>
        <authorList>
            <person name="Wang G."/>
        </authorList>
    </citation>
    <scope>NUCLEOTIDE SEQUENCE</scope>
    <source>
        <strain evidence="6">M133</strain>
    </source>
</reference>
<dbReference type="KEGG" id="scor:J3U87_13995"/>
<evidence type="ECO:0000313" key="6">
    <source>
        <dbReference type="EMBL" id="QTD53563.1"/>
    </source>
</evidence>
<dbReference type="FunFam" id="3.40.50.300:FF:000032">
    <property type="entry name" value="Export ABC transporter ATP-binding protein"/>
    <property type="match status" value="1"/>
</dbReference>
<dbReference type="Gene3D" id="3.40.50.300">
    <property type="entry name" value="P-loop containing nucleotide triphosphate hydrolases"/>
    <property type="match status" value="1"/>
</dbReference>
<sequence length="230" mass="25599">MTTEPSSSGAFLEIRNLCKRFPSGQQKLTVLEDFDLTLKHAELLAIVGRSGSGKTTLLNLIAGLDRADGGSILLEGRELIGLDDEDWVEVRQSDMGFVFQFNQLLPEFTALENVMLPGMLRSRDKQALESKAHDLLARMGMEHRASHRPTQLSGGERQRTAIARALINDPRLLLADEPTGSLDLESGQRVLELLFRLQKELKISCMLVTHNPALANLCDRIHQIESRSES</sequence>
<dbReference type="PANTHER" id="PTHR42798">
    <property type="entry name" value="LIPOPROTEIN-RELEASING SYSTEM ATP-BINDING PROTEIN LOLD"/>
    <property type="match status" value="1"/>
</dbReference>
<dbReference type="GO" id="GO:0022857">
    <property type="term" value="F:transmembrane transporter activity"/>
    <property type="evidence" value="ECO:0007669"/>
    <property type="project" value="UniProtKB-ARBA"/>
</dbReference>